<evidence type="ECO:0000256" key="1">
    <source>
        <dbReference type="SAM" id="MobiDB-lite"/>
    </source>
</evidence>
<dbReference type="AlphaFoldDB" id="M1DUS9"/>
<feature type="compositionally biased region" description="Polar residues" evidence="1">
    <location>
        <begin position="113"/>
        <end position="122"/>
    </location>
</feature>
<protein>
    <submittedName>
        <fullName evidence="2">Integrase core domain containing protein</fullName>
    </submittedName>
</protein>
<evidence type="ECO:0000313" key="3">
    <source>
        <dbReference type="Proteomes" id="UP000011115"/>
    </source>
</evidence>
<sequence>MDTMLQHMRPRMQRSMEEFEARMERIMDVKIQAVCKRLDAFELRVLESPCPTIEVTTFQIELTRLRSYVDALLAFVETVPEPTPEDEVDEVVMTTLFGDTMPPPDPSREPGKSTRSSEQTSAVKEARQAKKREKQQIEAA</sequence>
<keyword evidence="3" id="KW-1185">Reference proteome</keyword>
<dbReference type="EnsemblPlants" id="PGSC0003DMT400094743">
    <property type="protein sequence ID" value="PGSC0003DMT400094743"/>
    <property type="gene ID" value="PGSC0003DMG400044314"/>
</dbReference>
<dbReference type="PaxDb" id="4113-PGSC0003DMT400094743"/>
<dbReference type="Gramene" id="PGSC0003DMT400094743">
    <property type="protein sequence ID" value="PGSC0003DMT400094743"/>
    <property type="gene ID" value="PGSC0003DMG400044314"/>
</dbReference>
<evidence type="ECO:0000313" key="2">
    <source>
        <dbReference type="EnsemblPlants" id="PGSC0003DMT400094743"/>
    </source>
</evidence>
<reference evidence="3" key="1">
    <citation type="journal article" date="2011" name="Nature">
        <title>Genome sequence and analysis of the tuber crop potato.</title>
        <authorList>
            <consortium name="The Potato Genome Sequencing Consortium"/>
        </authorList>
    </citation>
    <scope>NUCLEOTIDE SEQUENCE [LARGE SCALE GENOMIC DNA]</scope>
    <source>
        <strain evidence="3">cv. DM1-3 516 R44</strain>
    </source>
</reference>
<dbReference type="Proteomes" id="UP000011115">
    <property type="component" value="Unassembled WGS sequence"/>
</dbReference>
<proteinExistence type="predicted"/>
<dbReference type="InParanoid" id="M1DUS9"/>
<accession>M1DUS9</accession>
<dbReference type="HOGENOM" id="CLU_028647_7_1_1"/>
<name>M1DUS9_SOLTU</name>
<organism evidence="2 3">
    <name type="scientific">Solanum tuberosum</name>
    <name type="common">Potato</name>
    <dbReference type="NCBI Taxonomy" id="4113"/>
    <lineage>
        <taxon>Eukaryota</taxon>
        <taxon>Viridiplantae</taxon>
        <taxon>Streptophyta</taxon>
        <taxon>Embryophyta</taxon>
        <taxon>Tracheophyta</taxon>
        <taxon>Spermatophyta</taxon>
        <taxon>Magnoliopsida</taxon>
        <taxon>eudicotyledons</taxon>
        <taxon>Gunneridae</taxon>
        <taxon>Pentapetalae</taxon>
        <taxon>asterids</taxon>
        <taxon>lamiids</taxon>
        <taxon>Solanales</taxon>
        <taxon>Solanaceae</taxon>
        <taxon>Solanoideae</taxon>
        <taxon>Solaneae</taxon>
        <taxon>Solanum</taxon>
    </lineage>
</organism>
<feature type="region of interest" description="Disordered" evidence="1">
    <location>
        <begin position="96"/>
        <end position="140"/>
    </location>
</feature>
<reference evidence="2" key="2">
    <citation type="submission" date="2015-06" db="UniProtKB">
        <authorList>
            <consortium name="EnsemblPlants"/>
        </authorList>
    </citation>
    <scope>IDENTIFICATION</scope>
    <source>
        <strain evidence="2">DM1-3 516 R44</strain>
    </source>
</reference>